<evidence type="ECO:0000313" key="2">
    <source>
        <dbReference type="Proteomes" id="UP001187192"/>
    </source>
</evidence>
<sequence>MMLTMESLNQEEEKLIMKRMRNHSLRELEHEVTFPRHSTAFILVTLLNLTGNHITMFSTINLELYRLFNCLNQNSWGEKEKKEASIESGVKFKNFGFEFEMEAKAPSVAHEEVKATETIHSDPRTQYLNVVFAARSLPLDEIAILIHLLNQLHSMAIVASSTKVTHQESVGSCIGYNAGTDHHFHHSHRLSELVGLAEIVEELSGLGSIRLLAFVQHHGFKAEKGIIEPELFASLLILLSTVLIITIGRRPPIGESENSVFS</sequence>
<dbReference type="AlphaFoldDB" id="A0AA88E0B3"/>
<dbReference type="Proteomes" id="UP001187192">
    <property type="component" value="Unassembled WGS sequence"/>
</dbReference>
<organism evidence="1 2">
    <name type="scientific">Ficus carica</name>
    <name type="common">Common fig</name>
    <dbReference type="NCBI Taxonomy" id="3494"/>
    <lineage>
        <taxon>Eukaryota</taxon>
        <taxon>Viridiplantae</taxon>
        <taxon>Streptophyta</taxon>
        <taxon>Embryophyta</taxon>
        <taxon>Tracheophyta</taxon>
        <taxon>Spermatophyta</taxon>
        <taxon>Magnoliopsida</taxon>
        <taxon>eudicotyledons</taxon>
        <taxon>Gunneridae</taxon>
        <taxon>Pentapetalae</taxon>
        <taxon>rosids</taxon>
        <taxon>fabids</taxon>
        <taxon>Rosales</taxon>
        <taxon>Moraceae</taxon>
        <taxon>Ficeae</taxon>
        <taxon>Ficus</taxon>
    </lineage>
</organism>
<dbReference type="EMBL" id="BTGU01000234">
    <property type="protein sequence ID" value="GMN65424.1"/>
    <property type="molecule type" value="Genomic_DNA"/>
</dbReference>
<protein>
    <submittedName>
        <fullName evidence="1">Uncharacterized protein</fullName>
    </submittedName>
</protein>
<comment type="caution">
    <text evidence="1">The sequence shown here is derived from an EMBL/GenBank/DDBJ whole genome shotgun (WGS) entry which is preliminary data.</text>
</comment>
<accession>A0AA88E0B3</accession>
<evidence type="ECO:0000313" key="1">
    <source>
        <dbReference type="EMBL" id="GMN65424.1"/>
    </source>
</evidence>
<proteinExistence type="predicted"/>
<reference evidence="1" key="1">
    <citation type="submission" date="2023-07" db="EMBL/GenBank/DDBJ databases">
        <title>draft genome sequence of fig (Ficus carica).</title>
        <authorList>
            <person name="Takahashi T."/>
            <person name="Nishimura K."/>
        </authorList>
    </citation>
    <scope>NUCLEOTIDE SEQUENCE</scope>
</reference>
<name>A0AA88E0B3_FICCA</name>
<keyword evidence="2" id="KW-1185">Reference proteome</keyword>
<gene>
    <name evidence="1" type="ORF">TIFTF001_034492</name>
</gene>